<evidence type="ECO:0000256" key="1">
    <source>
        <dbReference type="SAM" id="MobiDB-lite"/>
    </source>
</evidence>
<proteinExistence type="predicted"/>
<feature type="compositionally biased region" description="Polar residues" evidence="1">
    <location>
        <begin position="235"/>
        <end position="258"/>
    </location>
</feature>
<feature type="compositionally biased region" description="Polar residues" evidence="1">
    <location>
        <begin position="14"/>
        <end position="33"/>
    </location>
</feature>
<feature type="compositionally biased region" description="Polar residues" evidence="1">
    <location>
        <begin position="83"/>
        <end position="109"/>
    </location>
</feature>
<dbReference type="Pfam" id="PF12229">
    <property type="entry name" value="PG_binding_4"/>
    <property type="match status" value="1"/>
</dbReference>
<protein>
    <submittedName>
        <fullName evidence="3">VanW like protein</fullName>
    </submittedName>
</protein>
<dbReference type="PANTHER" id="PTHR35788:SF1">
    <property type="entry name" value="EXPORTED PROTEIN"/>
    <property type="match status" value="1"/>
</dbReference>
<dbReference type="Proteomes" id="UP000204221">
    <property type="component" value="Chromosome"/>
</dbReference>
<dbReference type="KEGG" id="ahg:AHOG_27165"/>
<reference evidence="3 4" key="1">
    <citation type="submission" date="2017-07" db="EMBL/GenBank/DDBJ databases">
        <title>Complete genome sequence of Actinoalloteichus hoggarensis DSM 45943, type strain of Actinoalloteichus hoggarensis.</title>
        <authorList>
            <person name="Ruckert C."/>
            <person name="Nouioui I."/>
            <person name="Willmese J."/>
            <person name="van Wezel G."/>
            <person name="Klenk H.-P."/>
            <person name="Kalinowski J."/>
            <person name="Zotchev S.B."/>
        </authorList>
    </citation>
    <scope>NUCLEOTIDE SEQUENCE [LARGE SCALE GENOMIC DNA]</scope>
    <source>
        <strain evidence="3 4">DSM 45943</strain>
    </source>
</reference>
<feature type="domain" description="YoaR-like putative peptidoglycan binding" evidence="2">
    <location>
        <begin position="598"/>
        <end position="677"/>
    </location>
</feature>
<dbReference type="InterPro" id="IPR007391">
    <property type="entry name" value="Vancomycin_resist_VanW"/>
</dbReference>
<name>A0A221WBL0_9PSEU</name>
<dbReference type="Pfam" id="PF04294">
    <property type="entry name" value="VanW"/>
    <property type="match status" value="1"/>
</dbReference>
<keyword evidence="4" id="KW-1185">Reference proteome</keyword>
<feature type="region of interest" description="Disordered" evidence="1">
    <location>
        <begin position="337"/>
        <end position="357"/>
    </location>
</feature>
<feature type="region of interest" description="Disordered" evidence="1">
    <location>
        <begin position="1"/>
        <end position="303"/>
    </location>
</feature>
<feature type="region of interest" description="Disordered" evidence="1">
    <location>
        <begin position="864"/>
        <end position="935"/>
    </location>
</feature>
<feature type="compositionally biased region" description="Low complexity" evidence="1">
    <location>
        <begin position="140"/>
        <end position="164"/>
    </location>
</feature>
<dbReference type="InterPro" id="IPR022029">
    <property type="entry name" value="YoaR-like_PG-bd"/>
</dbReference>
<accession>A0A221WBL0</accession>
<dbReference type="PANTHER" id="PTHR35788">
    <property type="entry name" value="EXPORTED PROTEIN-RELATED"/>
    <property type="match status" value="1"/>
</dbReference>
<evidence type="ECO:0000259" key="2">
    <source>
        <dbReference type="Pfam" id="PF12229"/>
    </source>
</evidence>
<feature type="compositionally biased region" description="Polar residues" evidence="1">
    <location>
        <begin position="42"/>
        <end position="57"/>
    </location>
</feature>
<feature type="compositionally biased region" description="Polar residues" evidence="1">
    <location>
        <begin position="64"/>
        <end position="75"/>
    </location>
</feature>
<feature type="compositionally biased region" description="Basic and acidic residues" evidence="1">
    <location>
        <begin position="337"/>
        <end position="348"/>
    </location>
</feature>
<organism evidence="3 4">
    <name type="scientific">Actinoalloteichus hoggarensis</name>
    <dbReference type="NCBI Taxonomy" id="1470176"/>
    <lineage>
        <taxon>Bacteria</taxon>
        <taxon>Bacillati</taxon>
        <taxon>Actinomycetota</taxon>
        <taxon>Actinomycetes</taxon>
        <taxon>Pseudonocardiales</taxon>
        <taxon>Pseudonocardiaceae</taxon>
        <taxon>Actinoalloteichus</taxon>
    </lineage>
</organism>
<gene>
    <name evidence="3" type="ORF">AHOG_27165</name>
</gene>
<feature type="compositionally biased region" description="Basic and acidic residues" evidence="1">
    <location>
        <begin position="868"/>
        <end position="878"/>
    </location>
</feature>
<dbReference type="AlphaFoldDB" id="A0A221WBL0"/>
<dbReference type="InterPro" id="IPR052913">
    <property type="entry name" value="Glycopeptide_resist_protein"/>
</dbReference>
<dbReference type="EMBL" id="CP022521">
    <property type="protein sequence ID" value="ASO23031.1"/>
    <property type="molecule type" value="Genomic_DNA"/>
</dbReference>
<evidence type="ECO:0000313" key="4">
    <source>
        <dbReference type="Proteomes" id="UP000204221"/>
    </source>
</evidence>
<evidence type="ECO:0000313" key="3">
    <source>
        <dbReference type="EMBL" id="ASO23031.1"/>
    </source>
</evidence>
<sequence>MFRPVQPDVMPQASREQNTPQQTPESTSLFQPVQQPPAGPRQNAQPSPQQAESTSLFQPVRPQPTHQHGSPQQGRAGQPPSPDAQQQTQPAQNRSNPQHGRQHPGASNQHRPDRSSDQTTAALSGSLSGSLGGDSRDHGPGASPQGDGPGQQGAALSGSLSGSLTPHSAGPNPPAEAEPERTTTFSPVRDAETTRFEGTGAGPTPSAGQSSLSGRLGDDAETTHVAAGSLGNAGYAQQTEAMSTTALPQNPQQVTTDLNAARPTENFAAAGRDPDGDPAFQGALIGSLSVPPAGNPGSDEPQTVVIPRIDAGSQQAEPQGGLTALFDGSEEAAAAEHARQEVARREADGEPDSNYPMSDAEYARRLSKVKRGGLIAAAAVGVLGLLYGADLMLTSDQIPRGVTVAGVAIGGMDRGEAEERLRTEIGPRLDAPVAVRAGDVETEIDPETAGLTLDWDRTLTQIQDQPLNPFIRLSSFFTSRDVDVVTATDRAALTSTVEALAPEVDREPAEGTIEFEGATPVAVEPVNGQNLDVGRSVDVLYSGWADGRRLDLPVNVVEVSTTSEGIQQALTDYAEPAVSSPVTITGDGKNAMLEPGAIASALSFSSDDEGGLRPELDMGKVTESLAPQLADTEEEGKDAEISFGGGSPTIEPSVDGRGINWENTLETLPDVLSSTDPAERTLAAEYEEQPAEITTEQVEGLGIKEVISTFTTGGFAPDSGINIRQAAQEVNGAIVLPGETFTLNTHTGPRGTAEGYVDAGIIQDGAPGRAVGGGISQFATTLYNAYYFAGLQDNGHQEHSYYISRYPEGREATVFQNPDGSSVIDVGFVNDSDTGVAIQTHWTPSEVTVTIWGTKRYEVESVTGPRTNHTEPQTKEIPEGEPCSPSNGGAGFTVTDTRIIRDLSGNEVRRDGPRSVVYNPQPRIVCGGSGDDGDE</sequence>